<sequence length="358" mass="36315">MSLDLEPGGPAPHDPPPPPPEPERRAPGVAGFFVAVLLLYALPGALAQAASASLGLAWSELFAFLLPAALAAAGANLRPGRLLGLDRAPPVPALVLALLCGVAGFLTAGAVMALTTLALPASWVKAFDLTPLFGGPAWHRALLGLLASLLAPVCEEAAFRGYVQRTLLLRLRPAPAIGVTAVLFAAMHLDPVRFPALVVLGLLFGWLAWRAGSIWPAVAAHAVNNAIASLAAVLPSRPGPEAPARPLEALALLAGGALWLAALAAFYARLTPAPPAPAEALAPADPSLPSGRFALAKIPFPLRRAAVLGLVLLGLLGVRGAVRSARPTPAAGTRRASGIAPRGTAATPGDPRAGAAPR</sequence>
<feature type="compositionally biased region" description="Low complexity" evidence="1">
    <location>
        <begin position="324"/>
        <end position="337"/>
    </location>
</feature>
<dbReference type="InterPro" id="IPR003675">
    <property type="entry name" value="Rce1/LyrA-like_dom"/>
</dbReference>
<feature type="region of interest" description="Disordered" evidence="1">
    <location>
        <begin position="324"/>
        <end position="358"/>
    </location>
</feature>
<dbReference type="EMBL" id="AP025592">
    <property type="protein sequence ID" value="BDG07248.1"/>
    <property type="molecule type" value="Genomic_DNA"/>
</dbReference>
<proteinExistence type="predicted"/>
<evidence type="ECO:0000256" key="1">
    <source>
        <dbReference type="SAM" id="MobiDB-lite"/>
    </source>
</evidence>
<dbReference type="InterPro" id="IPR052710">
    <property type="entry name" value="CAAX_protease"/>
</dbReference>
<feature type="compositionally biased region" description="Pro residues" evidence="1">
    <location>
        <begin position="9"/>
        <end position="20"/>
    </location>
</feature>
<dbReference type="PANTHER" id="PTHR36435">
    <property type="entry name" value="SLR1288 PROTEIN"/>
    <property type="match status" value="1"/>
</dbReference>
<name>A0ABN6N599_9BACT</name>
<feature type="transmembrane region" description="Helical" evidence="2">
    <location>
        <begin position="305"/>
        <end position="322"/>
    </location>
</feature>
<gene>
    <name evidence="4" type="ORF">AMPC_03610</name>
</gene>
<keyword evidence="2" id="KW-0472">Membrane</keyword>
<feature type="domain" description="CAAX prenyl protease 2/Lysostaphin resistance protein A-like" evidence="3">
    <location>
        <begin position="139"/>
        <end position="227"/>
    </location>
</feature>
<organism evidence="4 5">
    <name type="scientific">Anaeromyxobacter paludicola</name>
    <dbReference type="NCBI Taxonomy" id="2918171"/>
    <lineage>
        <taxon>Bacteria</taxon>
        <taxon>Pseudomonadati</taxon>
        <taxon>Myxococcota</taxon>
        <taxon>Myxococcia</taxon>
        <taxon>Myxococcales</taxon>
        <taxon>Cystobacterineae</taxon>
        <taxon>Anaeromyxobacteraceae</taxon>
        <taxon>Anaeromyxobacter</taxon>
    </lineage>
</organism>
<evidence type="ECO:0000259" key="3">
    <source>
        <dbReference type="Pfam" id="PF02517"/>
    </source>
</evidence>
<feature type="transmembrane region" description="Helical" evidence="2">
    <location>
        <begin position="29"/>
        <end position="50"/>
    </location>
</feature>
<feature type="transmembrane region" description="Helical" evidence="2">
    <location>
        <begin position="247"/>
        <end position="268"/>
    </location>
</feature>
<keyword evidence="2" id="KW-1133">Transmembrane helix</keyword>
<dbReference type="Pfam" id="PF02517">
    <property type="entry name" value="Rce1-like"/>
    <property type="match status" value="1"/>
</dbReference>
<evidence type="ECO:0000313" key="4">
    <source>
        <dbReference type="EMBL" id="BDG07248.1"/>
    </source>
</evidence>
<dbReference type="Proteomes" id="UP001162734">
    <property type="component" value="Chromosome"/>
</dbReference>
<reference evidence="5" key="1">
    <citation type="journal article" date="2022" name="Int. J. Syst. Evol. Microbiol.">
        <title>Anaeromyxobacter oryzae sp. nov., Anaeromyxobacter diazotrophicus sp. nov. and Anaeromyxobacter paludicola sp. nov., isolated from paddy soils.</title>
        <authorList>
            <person name="Itoh H."/>
            <person name="Xu Z."/>
            <person name="Mise K."/>
            <person name="Masuda Y."/>
            <person name="Ushijima N."/>
            <person name="Hayakawa C."/>
            <person name="Shiratori Y."/>
            <person name="Senoo K."/>
        </authorList>
    </citation>
    <scope>NUCLEOTIDE SEQUENCE [LARGE SCALE GENOMIC DNA]</scope>
    <source>
        <strain evidence="5">Red630</strain>
    </source>
</reference>
<dbReference type="PANTHER" id="PTHR36435:SF1">
    <property type="entry name" value="CAAX AMINO TERMINAL PROTEASE FAMILY PROTEIN"/>
    <property type="match status" value="1"/>
</dbReference>
<feature type="transmembrane region" description="Helical" evidence="2">
    <location>
        <begin position="192"/>
        <end position="209"/>
    </location>
</feature>
<evidence type="ECO:0000256" key="2">
    <source>
        <dbReference type="SAM" id="Phobius"/>
    </source>
</evidence>
<keyword evidence="5" id="KW-1185">Reference proteome</keyword>
<keyword evidence="2" id="KW-0812">Transmembrane</keyword>
<feature type="transmembrane region" description="Helical" evidence="2">
    <location>
        <begin position="94"/>
        <end position="117"/>
    </location>
</feature>
<accession>A0ABN6N599</accession>
<feature type="region of interest" description="Disordered" evidence="1">
    <location>
        <begin position="1"/>
        <end position="25"/>
    </location>
</feature>
<feature type="transmembrane region" description="Helical" evidence="2">
    <location>
        <begin position="167"/>
        <end position="186"/>
    </location>
</feature>
<protein>
    <recommendedName>
        <fullName evidence="3">CAAX prenyl protease 2/Lysostaphin resistance protein A-like domain-containing protein</fullName>
    </recommendedName>
</protein>
<feature type="transmembrane region" description="Helical" evidence="2">
    <location>
        <begin position="56"/>
        <end position="73"/>
    </location>
</feature>
<dbReference type="RefSeq" id="WP_248343849.1">
    <property type="nucleotide sequence ID" value="NZ_AP025592.1"/>
</dbReference>
<evidence type="ECO:0000313" key="5">
    <source>
        <dbReference type="Proteomes" id="UP001162734"/>
    </source>
</evidence>